<dbReference type="Gene3D" id="1.20.1250.10">
    <property type="match status" value="1"/>
</dbReference>
<gene>
    <name evidence="8" type="ORF">WMY93_022114</name>
</gene>
<comment type="similarity">
    <text evidence="2">Belongs to the type II (or gamma) interferon family.</text>
</comment>
<proteinExistence type="inferred from homology"/>
<dbReference type="PANTHER" id="PTHR11419">
    <property type="entry name" value="INTERFERON GAMMA"/>
    <property type="match status" value="1"/>
</dbReference>
<dbReference type="PANTHER" id="PTHR11419:SF0">
    <property type="entry name" value="INTERFERON GAMMA"/>
    <property type="match status" value="1"/>
</dbReference>
<evidence type="ECO:0000256" key="4">
    <source>
        <dbReference type="ARBA" id="ARBA00022525"/>
    </source>
</evidence>
<protein>
    <recommendedName>
        <fullName evidence="10">Interferon gamma</fullName>
    </recommendedName>
</protein>
<feature type="chain" id="PRO_5043889290" description="Interferon gamma" evidence="7">
    <location>
        <begin position="23"/>
        <end position="196"/>
    </location>
</feature>
<dbReference type="GO" id="GO:0006955">
    <property type="term" value="P:immune response"/>
    <property type="evidence" value="ECO:0007669"/>
    <property type="project" value="InterPro"/>
</dbReference>
<dbReference type="EMBL" id="JBBPFD010000015">
    <property type="protein sequence ID" value="KAK7896789.1"/>
    <property type="molecule type" value="Genomic_DNA"/>
</dbReference>
<dbReference type="SUPFAM" id="SSF47266">
    <property type="entry name" value="4-helical cytokines"/>
    <property type="match status" value="1"/>
</dbReference>
<evidence type="ECO:0000256" key="3">
    <source>
        <dbReference type="ARBA" id="ARBA00022514"/>
    </source>
</evidence>
<keyword evidence="3" id="KW-0202">Cytokine</keyword>
<dbReference type="GO" id="GO:0005133">
    <property type="term" value="F:type II interferon receptor binding"/>
    <property type="evidence" value="ECO:0007669"/>
    <property type="project" value="InterPro"/>
</dbReference>
<dbReference type="GO" id="GO:0005615">
    <property type="term" value="C:extracellular space"/>
    <property type="evidence" value="ECO:0007669"/>
    <property type="project" value="UniProtKB-KW"/>
</dbReference>
<dbReference type="InterPro" id="IPR002069">
    <property type="entry name" value="Interferon_gamma"/>
</dbReference>
<comment type="subcellular location">
    <subcellularLocation>
        <location evidence="1">Secreted</location>
    </subcellularLocation>
</comment>
<dbReference type="AlphaFoldDB" id="A0AAW0NH85"/>
<dbReference type="GO" id="GO:0005125">
    <property type="term" value="F:cytokine activity"/>
    <property type="evidence" value="ECO:0007669"/>
    <property type="project" value="UniProtKB-KW"/>
</dbReference>
<feature type="signal peptide" evidence="7">
    <location>
        <begin position="1"/>
        <end position="22"/>
    </location>
</feature>
<name>A0AAW0NH85_9GOBI</name>
<keyword evidence="9" id="KW-1185">Reference proteome</keyword>
<reference evidence="9" key="1">
    <citation type="submission" date="2024-04" db="EMBL/GenBank/DDBJ databases">
        <title>Salinicola lusitanus LLJ914,a marine bacterium isolated from the Okinawa Trough.</title>
        <authorList>
            <person name="Li J."/>
        </authorList>
    </citation>
    <scope>NUCLEOTIDE SEQUENCE [LARGE SCALE GENOMIC DNA]</scope>
</reference>
<dbReference type="Proteomes" id="UP001460270">
    <property type="component" value="Unassembled WGS sequence"/>
</dbReference>
<keyword evidence="4" id="KW-0964">Secreted</keyword>
<feature type="region of interest" description="Disordered" evidence="6">
    <location>
        <begin position="175"/>
        <end position="196"/>
    </location>
</feature>
<evidence type="ECO:0000256" key="1">
    <source>
        <dbReference type="ARBA" id="ARBA00004613"/>
    </source>
</evidence>
<evidence type="ECO:0000313" key="9">
    <source>
        <dbReference type="Proteomes" id="UP001460270"/>
    </source>
</evidence>
<comment type="caution">
    <text evidence="8">The sequence shown here is derived from an EMBL/GenBank/DDBJ whole genome shotgun (WGS) entry which is preliminary data.</text>
</comment>
<evidence type="ECO:0000313" key="8">
    <source>
        <dbReference type="EMBL" id="KAK7896789.1"/>
    </source>
</evidence>
<keyword evidence="7" id="KW-0732">Signal</keyword>
<dbReference type="InterPro" id="IPR009079">
    <property type="entry name" value="4_helix_cytokine-like_core"/>
</dbReference>
<evidence type="ECO:0000256" key="6">
    <source>
        <dbReference type="SAM" id="MobiDB-lite"/>
    </source>
</evidence>
<accession>A0AAW0NH85</accession>
<evidence type="ECO:0000256" key="5">
    <source>
        <dbReference type="ARBA" id="ARBA00023180"/>
    </source>
</evidence>
<evidence type="ECO:0000256" key="2">
    <source>
        <dbReference type="ARBA" id="ARBA00007566"/>
    </source>
</evidence>
<evidence type="ECO:0008006" key="10">
    <source>
        <dbReference type="Google" id="ProtNLM"/>
    </source>
</evidence>
<sequence>MDATARAVLFVCALLLVAQVRSSHIPATMNRTIQSLRQHYKIPRSERYNGKPVFSKEPLAGRENEVKKLFLGGILETYGKLLNKMLEQLPTPSPSVDTPANANANANTDSNVTVRTGLKSILKMVQNLKRGYEEQAKLGDELISLQNIATDNLVVQSKALAELPWLFEEASTLRNNDRKRRRRRHTAAKRQAKVGK</sequence>
<keyword evidence="5" id="KW-0325">Glycoprotein</keyword>
<evidence type="ECO:0000256" key="7">
    <source>
        <dbReference type="SAM" id="SignalP"/>
    </source>
</evidence>
<organism evidence="8 9">
    <name type="scientific">Mugilogobius chulae</name>
    <name type="common">yellowstripe goby</name>
    <dbReference type="NCBI Taxonomy" id="88201"/>
    <lineage>
        <taxon>Eukaryota</taxon>
        <taxon>Metazoa</taxon>
        <taxon>Chordata</taxon>
        <taxon>Craniata</taxon>
        <taxon>Vertebrata</taxon>
        <taxon>Euteleostomi</taxon>
        <taxon>Actinopterygii</taxon>
        <taxon>Neopterygii</taxon>
        <taxon>Teleostei</taxon>
        <taxon>Neoteleostei</taxon>
        <taxon>Acanthomorphata</taxon>
        <taxon>Gobiaria</taxon>
        <taxon>Gobiiformes</taxon>
        <taxon>Gobioidei</taxon>
        <taxon>Gobiidae</taxon>
        <taxon>Gobionellinae</taxon>
        <taxon>Mugilogobius</taxon>
    </lineage>
</organism>
<feature type="compositionally biased region" description="Basic residues" evidence="6">
    <location>
        <begin position="177"/>
        <end position="196"/>
    </location>
</feature>